<comment type="subcellular location">
    <subcellularLocation>
        <location evidence="1 7">Cell membrane</location>
        <topology evidence="1 7">Multi-pass membrane protein</topology>
    </subcellularLocation>
</comment>
<dbReference type="OrthoDB" id="5174895at2"/>
<dbReference type="Proteomes" id="UP000218598">
    <property type="component" value="Unassembled WGS sequence"/>
</dbReference>
<name>A0A2A3YP80_9MICO</name>
<comment type="caution">
    <text evidence="9">The sequence shown here is derived from an EMBL/GenBank/DDBJ whole genome shotgun (WGS) entry which is preliminary data.</text>
</comment>
<sequence length="306" mass="33308">MHKRGQWRLIVTFTVPGLVLYTVFVLSSFAQGVQISFTDWTGFTPDLNYIGFDNYLRLVHDGSWWRSVLHNGILLVVIPVLTLGLAMLFASLITRGGAGNLRATPGGDLYRILFFFPQVVPVVIIGILFSYLYASRGGLLQGVLDVVGLDMLSIVPNGPLGNPRTILLAIAVAAVWSSVGFYMVLFLSAMGRVPDELYEAAALDGAGRLGSFVHVTMPLIWAHVQTAFIYLAIGTIDSFALVAVMSQTGAAADFGADVMSTYLYRTAFSLNSQFGYAATMGTVMMIGSVALALVTFRLTKREEYEY</sequence>
<dbReference type="RefSeq" id="WP_096163680.1">
    <property type="nucleotide sequence ID" value="NZ_JBQCXU010000010.1"/>
</dbReference>
<dbReference type="InterPro" id="IPR000515">
    <property type="entry name" value="MetI-like"/>
</dbReference>
<dbReference type="EMBL" id="NRGR01000001">
    <property type="protein sequence ID" value="PCC41069.1"/>
    <property type="molecule type" value="Genomic_DNA"/>
</dbReference>
<reference evidence="9 10" key="1">
    <citation type="journal article" date="2017" name="Elife">
        <title>Extensive horizontal gene transfer in cheese-associated bacteria.</title>
        <authorList>
            <person name="Bonham K.S."/>
            <person name="Wolfe B.E."/>
            <person name="Dutton R.J."/>
        </authorList>
    </citation>
    <scope>NUCLEOTIDE SEQUENCE [LARGE SCALE GENOMIC DNA]</scope>
    <source>
        <strain evidence="9 10">341_9</strain>
    </source>
</reference>
<dbReference type="PROSITE" id="PS50928">
    <property type="entry name" value="ABC_TM1"/>
    <property type="match status" value="1"/>
</dbReference>
<dbReference type="GO" id="GO:0055085">
    <property type="term" value="P:transmembrane transport"/>
    <property type="evidence" value="ECO:0007669"/>
    <property type="project" value="InterPro"/>
</dbReference>
<evidence type="ECO:0000259" key="8">
    <source>
        <dbReference type="PROSITE" id="PS50928"/>
    </source>
</evidence>
<organism evidence="9 10">
    <name type="scientific">Brachybacterium alimentarium</name>
    <dbReference type="NCBI Taxonomy" id="47845"/>
    <lineage>
        <taxon>Bacteria</taxon>
        <taxon>Bacillati</taxon>
        <taxon>Actinomycetota</taxon>
        <taxon>Actinomycetes</taxon>
        <taxon>Micrococcales</taxon>
        <taxon>Dermabacteraceae</taxon>
        <taxon>Brachybacterium</taxon>
    </lineage>
</organism>
<dbReference type="CDD" id="cd06261">
    <property type="entry name" value="TM_PBP2"/>
    <property type="match status" value="1"/>
</dbReference>
<dbReference type="Pfam" id="PF00528">
    <property type="entry name" value="BPD_transp_1"/>
    <property type="match status" value="1"/>
</dbReference>
<comment type="similarity">
    <text evidence="7">Belongs to the binding-protein-dependent transport system permease family.</text>
</comment>
<keyword evidence="10" id="KW-1185">Reference proteome</keyword>
<keyword evidence="6 7" id="KW-0472">Membrane</keyword>
<evidence type="ECO:0000313" key="9">
    <source>
        <dbReference type="EMBL" id="PCC41069.1"/>
    </source>
</evidence>
<feature type="domain" description="ABC transmembrane type-1" evidence="8">
    <location>
        <begin position="68"/>
        <end position="295"/>
    </location>
</feature>
<evidence type="ECO:0000256" key="4">
    <source>
        <dbReference type="ARBA" id="ARBA00022692"/>
    </source>
</evidence>
<protein>
    <submittedName>
        <fullName evidence="9">Sugar ABC transporter permease</fullName>
    </submittedName>
</protein>
<feature type="transmembrane region" description="Helical" evidence="7">
    <location>
        <begin position="166"/>
        <end position="187"/>
    </location>
</feature>
<dbReference type="PANTHER" id="PTHR30193:SF41">
    <property type="entry name" value="DIACETYLCHITOBIOSE UPTAKE SYSTEM PERMEASE PROTEIN NGCF"/>
    <property type="match status" value="1"/>
</dbReference>
<proteinExistence type="inferred from homology"/>
<evidence type="ECO:0000256" key="3">
    <source>
        <dbReference type="ARBA" id="ARBA00022475"/>
    </source>
</evidence>
<evidence type="ECO:0000256" key="5">
    <source>
        <dbReference type="ARBA" id="ARBA00022989"/>
    </source>
</evidence>
<dbReference type="AlphaFoldDB" id="A0A2A3YP80"/>
<gene>
    <name evidence="9" type="ORF">CIK66_00445</name>
</gene>
<keyword evidence="3" id="KW-1003">Cell membrane</keyword>
<dbReference type="PANTHER" id="PTHR30193">
    <property type="entry name" value="ABC TRANSPORTER PERMEASE PROTEIN"/>
    <property type="match status" value="1"/>
</dbReference>
<dbReference type="GO" id="GO:0005886">
    <property type="term" value="C:plasma membrane"/>
    <property type="evidence" value="ECO:0007669"/>
    <property type="project" value="UniProtKB-SubCell"/>
</dbReference>
<feature type="transmembrane region" description="Helical" evidence="7">
    <location>
        <begin position="7"/>
        <end position="30"/>
    </location>
</feature>
<evidence type="ECO:0000256" key="7">
    <source>
        <dbReference type="RuleBase" id="RU363032"/>
    </source>
</evidence>
<keyword evidence="5 7" id="KW-1133">Transmembrane helix</keyword>
<feature type="transmembrane region" description="Helical" evidence="7">
    <location>
        <begin position="73"/>
        <end position="93"/>
    </location>
</feature>
<evidence type="ECO:0000256" key="1">
    <source>
        <dbReference type="ARBA" id="ARBA00004651"/>
    </source>
</evidence>
<dbReference type="InterPro" id="IPR035906">
    <property type="entry name" value="MetI-like_sf"/>
</dbReference>
<dbReference type="Gene3D" id="1.10.3720.10">
    <property type="entry name" value="MetI-like"/>
    <property type="match status" value="1"/>
</dbReference>
<keyword evidence="2 7" id="KW-0813">Transport</keyword>
<dbReference type="InterPro" id="IPR051393">
    <property type="entry name" value="ABC_transporter_permease"/>
</dbReference>
<dbReference type="GeneID" id="95326311"/>
<accession>A0A2A3YP80</accession>
<dbReference type="SUPFAM" id="SSF161098">
    <property type="entry name" value="MetI-like"/>
    <property type="match status" value="1"/>
</dbReference>
<feature type="transmembrane region" description="Helical" evidence="7">
    <location>
        <begin position="227"/>
        <end position="254"/>
    </location>
</feature>
<evidence type="ECO:0000256" key="2">
    <source>
        <dbReference type="ARBA" id="ARBA00022448"/>
    </source>
</evidence>
<evidence type="ECO:0000313" key="10">
    <source>
        <dbReference type="Proteomes" id="UP000218598"/>
    </source>
</evidence>
<evidence type="ECO:0000256" key="6">
    <source>
        <dbReference type="ARBA" id="ARBA00023136"/>
    </source>
</evidence>
<feature type="transmembrane region" description="Helical" evidence="7">
    <location>
        <begin position="113"/>
        <end position="134"/>
    </location>
</feature>
<keyword evidence="4 7" id="KW-0812">Transmembrane</keyword>
<feature type="transmembrane region" description="Helical" evidence="7">
    <location>
        <begin position="274"/>
        <end position="296"/>
    </location>
</feature>